<evidence type="ECO:0000313" key="3">
    <source>
        <dbReference type="Proteomes" id="UP000287651"/>
    </source>
</evidence>
<accession>A0A426Y5I5</accession>
<name>A0A426Y5I5_ENSVE</name>
<reference evidence="2 3" key="1">
    <citation type="journal article" date="2014" name="Agronomy (Basel)">
        <title>A Draft Genome Sequence for Ensete ventricosum, the Drought-Tolerant Tree Against Hunger.</title>
        <authorList>
            <person name="Harrison J."/>
            <person name="Moore K.A."/>
            <person name="Paszkiewicz K."/>
            <person name="Jones T."/>
            <person name="Grant M."/>
            <person name="Ambacheew D."/>
            <person name="Muzemil S."/>
            <person name="Studholme D.J."/>
        </authorList>
    </citation>
    <scope>NUCLEOTIDE SEQUENCE [LARGE SCALE GENOMIC DNA]</scope>
</reference>
<dbReference type="EMBL" id="AMZH03014795">
    <property type="protein sequence ID" value="RRT47047.1"/>
    <property type="molecule type" value="Genomic_DNA"/>
</dbReference>
<comment type="caution">
    <text evidence="2">The sequence shown here is derived from an EMBL/GenBank/DDBJ whole genome shotgun (WGS) entry which is preliminary data.</text>
</comment>
<proteinExistence type="predicted"/>
<gene>
    <name evidence="2" type="ORF">B296_00051663</name>
</gene>
<organism evidence="2 3">
    <name type="scientific">Ensete ventricosum</name>
    <name type="common">Abyssinian banana</name>
    <name type="synonym">Musa ensete</name>
    <dbReference type="NCBI Taxonomy" id="4639"/>
    <lineage>
        <taxon>Eukaryota</taxon>
        <taxon>Viridiplantae</taxon>
        <taxon>Streptophyta</taxon>
        <taxon>Embryophyta</taxon>
        <taxon>Tracheophyta</taxon>
        <taxon>Spermatophyta</taxon>
        <taxon>Magnoliopsida</taxon>
        <taxon>Liliopsida</taxon>
        <taxon>Zingiberales</taxon>
        <taxon>Musaceae</taxon>
        <taxon>Ensete</taxon>
    </lineage>
</organism>
<feature type="region of interest" description="Disordered" evidence="1">
    <location>
        <begin position="64"/>
        <end position="87"/>
    </location>
</feature>
<protein>
    <submittedName>
        <fullName evidence="2">Uncharacterized protein</fullName>
    </submittedName>
</protein>
<dbReference type="AlphaFoldDB" id="A0A426Y5I5"/>
<evidence type="ECO:0000256" key="1">
    <source>
        <dbReference type="SAM" id="MobiDB-lite"/>
    </source>
</evidence>
<dbReference type="Proteomes" id="UP000287651">
    <property type="component" value="Unassembled WGS sequence"/>
</dbReference>
<sequence length="87" mass="10446">MHRFSPFAATTSRERPSVYWRICCMQRWRPMPQAIDVFACRATSHGHLARRWRTRWCHARKRPPLRVSTTTTSDRPYMHLGRQPLPQ</sequence>
<evidence type="ECO:0000313" key="2">
    <source>
        <dbReference type="EMBL" id="RRT47047.1"/>
    </source>
</evidence>